<dbReference type="InterPro" id="IPR002867">
    <property type="entry name" value="IBR_dom"/>
</dbReference>
<dbReference type="UniPathway" id="UPA00143"/>
<evidence type="ECO:0000313" key="17">
    <source>
        <dbReference type="Proteomes" id="UP000238479"/>
    </source>
</evidence>
<dbReference type="PANTHER" id="PTHR11685">
    <property type="entry name" value="RBR FAMILY RING FINGER AND IBR DOMAIN-CONTAINING"/>
    <property type="match status" value="1"/>
</dbReference>
<dbReference type="InterPro" id="IPR044066">
    <property type="entry name" value="TRIAD_supradom"/>
</dbReference>
<evidence type="ECO:0000256" key="1">
    <source>
        <dbReference type="ARBA" id="ARBA00001798"/>
    </source>
</evidence>
<evidence type="ECO:0000259" key="15">
    <source>
        <dbReference type="PROSITE" id="PS51873"/>
    </source>
</evidence>
<reference evidence="16 17" key="1">
    <citation type="journal article" date="2018" name="Nat. Genet.">
        <title>The Rosa genome provides new insights in the design of modern roses.</title>
        <authorList>
            <person name="Bendahmane M."/>
        </authorList>
    </citation>
    <scope>NUCLEOTIDE SEQUENCE [LARGE SCALE GENOMIC DNA]</scope>
    <source>
        <strain evidence="17">cv. Old Blush</strain>
    </source>
</reference>
<name>A0A2P6R8G8_ROSCH</name>
<evidence type="ECO:0000256" key="2">
    <source>
        <dbReference type="ARBA" id="ARBA00001947"/>
    </source>
</evidence>
<dbReference type="EMBL" id="PDCK01000041">
    <property type="protein sequence ID" value="PRQ42738.1"/>
    <property type="molecule type" value="Genomic_DNA"/>
</dbReference>
<dbReference type="PROSITE" id="PS01358">
    <property type="entry name" value="ZF_RANBP2_1"/>
    <property type="match status" value="1"/>
</dbReference>
<keyword evidence="16" id="KW-0436">Ligase</keyword>
<keyword evidence="8" id="KW-0479">Metal-binding</keyword>
<evidence type="ECO:0000313" key="16">
    <source>
        <dbReference type="EMBL" id="PRQ42738.1"/>
    </source>
</evidence>
<keyword evidence="9" id="KW-0677">Repeat</keyword>
<dbReference type="STRING" id="74649.A0A2P6R8G8"/>
<dbReference type="Proteomes" id="UP000238479">
    <property type="component" value="Chromosome 3"/>
</dbReference>
<dbReference type="SMART" id="SM00647">
    <property type="entry name" value="IBR"/>
    <property type="match status" value="1"/>
</dbReference>
<dbReference type="InterPro" id="IPR001876">
    <property type="entry name" value="Znf_RanBP2"/>
</dbReference>
<dbReference type="GO" id="GO:0008270">
    <property type="term" value="F:zinc ion binding"/>
    <property type="evidence" value="ECO:0007669"/>
    <property type="project" value="UniProtKB-KW"/>
</dbReference>
<comment type="function">
    <text evidence="3">Might act as an E3 ubiquitin-protein ligase, or as part of E3 complex, which accepts ubiquitin from specific E2 ubiquitin-conjugating enzymes and then transfers it to substrates.</text>
</comment>
<keyword evidence="10 13" id="KW-0863">Zinc-finger</keyword>
<dbReference type="FunFam" id="3.30.40.10:FF:000019">
    <property type="entry name" value="RBR-type E3 ubiquitin transferase"/>
    <property type="match status" value="1"/>
</dbReference>
<evidence type="ECO:0000256" key="10">
    <source>
        <dbReference type="ARBA" id="ARBA00022771"/>
    </source>
</evidence>
<keyword evidence="17" id="KW-1185">Reference proteome</keyword>
<dbReference type="OrthoDB" id="10009520at2759"/>
<evidence type="ECO:0000256" key="11">
    <source>
        <dbReference type="ARBA" id="ARBA00022786"/>
    </source>
</evidence>
<dbReference type="InterPro" id="IPR031127">
    <property type="entry name" value="E3_UB_ligase_RBR"/>
</dbReference>
<evidence type="ECO:0000256" key="7">
    <source>
        <dbReference type="ARBA" id="ARBA00022679"/>
    </source>
</evidence>
<organism evidence="16 17">
    <name type="scientific">Rosa chinensis</name>
    <name type="common">China rose</name>
    <dbReference type="NCBI Taxonomy" id="74649"/>
    <lineage>
        <taxon>Eukaryota</taxon>
        <taxon>Viridiplantae</taxon>
        <taxon>Streptophyta</taxon>
        <taxon>Embryophyta</taxon>
        <taxon>Tracheophyta</taxon>
        <taxon>Spermatophyta</taxon>
        <taxon>Magnoliopsida</taxon>
        <taxon>eudicotyledons</taxon>
        <taxon>Gunneridae</taxon>
        <taxon>Pentapetalae</taxon>
        <taxon>rosids</taxon>
        <taxon>fabids</taxon>
        <taxon>Rosales</taxon>
        <taxon>Rosaceae</taxon>
        <taxon>Rosoideae</taxon>
        <taxon>Rosoideae incertae sedis</taxon>
        <taxon>Rosa</taxon>
    </lineage>
</organism>
<evidence type="ECO:0000256" key="13">
    <source>
        <dbReference type="PROSITE-ProRule" id="PRU00322"/>
    </source>
</evidence>
<dbReference type="GO" id="GO:0016567">
    <property type="term" value="P:protein ubiquitination"/>
    <property type="evidence" value="ECO:0007669"/>
    <property type="project" value="UniProtKB-UniPathway"/>
</dbReference>
<dbReference type="GO" id="GO:0061630">
    <property type="term" value="F:ubiquitin protein ligase activity"/>
    <property type="evidence" value="ECO:0007669"/>
    <property type="project" value="UniProtKB-EC"/>
</dbReference>
<accession>A0A2P6R8G8</accession>
<keyword evidence="16" id="KW-0012">Acyltransferase</keyword>
<sequence>MDDMDHQNDDSFRAGERIDEEAYYDCLEVDDKSDKLGEIWFPQKKNYTILKQEEVAKLQEDDIAKASTFLSVSKSDACLLLLHSNWRTDNLTDAWFADENKIREKAGLLKKPLLDNAGEDLISSSCRLCSYSNSSNISASCGHPFCGDCWTGYITKLINEEGPACLVLRCPEPDCSAVVGPDLVQNVMLATNQEDECYKRYKHYLLRSYLEDRKLIKWCPAPDCNSAIRLDAGGSSTSCYHVSCVCSRSYCWNCEEEENHRPVDCQTAGKWISNILESVHYQRWQNHGKSKEKALEVFDEVKTTVHQELLEGHELDFLLEACKQMIECRQVLRWIVVYDYYNMSDHEAQHPKRKLFECLQGHAEFSVKKLENQVQQFLILANSDPSSSSSVVEKKGFADFRVRLQDLTNMTATYFKNLVRALEHGLPETCCEGASWSCERCTYINAMSSVKCGMCTAHIPEGAGYWSCDKCTYFNPASSTG</sequence>
<dbReference type="Pfam" id="PF00641">
    <property type="entry name" value="Zn_ribbon_RanBP"/>
    <property type="match status" value="2"/>
</dbReference>
<evidence type="ECO:0000256" key="8">
    <source>
        <dbReference type="ARBA" id="ARBA00022723"/>
    </source>
</evidence>
<dbReference type="SUPFAM" id="SSF57850">
    <property type="entry name" value="RING/U-box"/>
    <property type="match status" value="2"/>
</dbReference>
<dbReference type="CDD" id="cd20346">
    <property type="entry name" value="BRcat_RBR_ANKIB1"/>
    <property type="match status" value="1"/>
</dbReference>
<dbReference type="EC" id="2.3.2.31" evidence="6"/>
<keyword evidence="7 16" id="KW-0808">Transferase</keyword>
<dbReference type="GO" id="GO:0016874">
    <property type="term" value="F:ligase activity"/>
    <property type="evidence" value="ECO:0007669"/>
    <property type="project" value="UniProtKB-KW"/>
</dbReference>
<keyword evidence="12" id="KW-0862">Zinc</keyword>
<dbReference type="Pfam" id="PF01485">
    <property type="entry name" value="IBR"/>
    <property type="match status" value="1"/>
</dbReference>
<evidence type="ECO:0000256" key="6">
    <source>
        <dbReference type="ARBA" id="ARBA00012251"/>
    </source>
</evidence>
<dbReference type="InterPro" id="IPR013083">
    <property type="entry name" value="Znf_RING/FYVE/PHD"/>
</dbReference>
<dbReference type="Gramene" id="PRQ42738">
    <property type="protein sequence ID" value="PRQ42738"/>
    <property type="gene ID" value="RchiOBHm_Chr3g0460891"/>
</dbReference>
<evidence type="ECO:0000256" key="3">
    <source>
        <dbReference type="ARBA" id="ARBA00003976"/>
    </source>
</evidence>
<evidence type="ECO:0000256" key="12">
    <source>
        <dbReference type="ARBA" id="ARBA00022833"/>
    </source>
</evidence>
<comment type="pathway">
    <text evidence="4">Protein modification; protein ubiquitination.</text>
</comment>
<dbReference type="Gene3D" id="3.30.40.10">
    <property type="entry name" value="Zinc/RING finger domain, C3HC4 (zinc finger)"/>
    <property type="match status" value="1"/>
</dbReference>
<comment type="caution">
    <text evidence="16">The sequence shown here is derived from an EMBL/GenBank/DDBJ whole genome shotgun (WGS) entry which is preliminary data.</text>
</comment>
<proteinExistence type="inferred from homology"/>
<feature type="domain" description="RanBP2-type" evidence="14">
    <location>
        <begin position="431"/>
        <end position="461"/>
    </location>
</feature>
<keyword evidence="11" id="KW-0833">Ubl conjugation pathway</keyword>
<evidence type="ECO:0000256" key="5">
    <source>
        <dbReference type="ARBA" id="ARBA00005884"/>
    </source>
</evidence>
<dbReference type="AlphaFoldDB" id="A0A2P6R8G8"/>
<comment type="similarity">
    <text evidence="5">Belongs to the RBR family. Ariadne subfamily.</text>
</comment>
<comment type="catalytic activity">
    <reaction evidence="1">
        <text>[E2 ubiquitin-conjugating enzyme]-S-ubiquitinyl-L-cysteine + [acceptor protein]-L-lysine = [E2 ubiquitin-conjugating enzyme]-L-cysteine + [acceptor protein]-N(6)-ubiquitinyl-L-lysine.</text>
        <dbReference type="EC" id="2.3.2.31"/>
    </reaction>
</comment>
<evidence type="ECO:0000256" key="4">
    <source>
        <dbReference type="ARBA" id="ARBA00004906"/>
    </source>
</evidence>
<feature type="domain" description="RING-type" evidence="15">
    <location>
        <begin position="122"/>
        <end position="362"/>
    </location>
</feature>
<comment type="cofactor">
    <cofactor evidence="2">
        <name>Zn(2+)</name>
        <dbReference type="ChEBI" id="CHEBI:29105"/>
    </cofactor>
</comment>
<dbReference type="SMART" id="SM00547">
    <property type="entry name" value="ZnF_RBZ"/>
    <property type="match status" value="1"/>
</dbReference>
<evidence type="ECO:0000256" key="9">
    <source>
        <dbReference type="ARBA" id="ARBA00022737"/>
    </source>
</evidence>
<protein>
    <recommendedName>
        <fullName evidence="6">RBR-type E3 ubiquitin transferase</fullName>
        <ecNumber evidence="6">2.3.2.31</ecNumber>
    </recommendedName>
</protein>
<dbReference type="PROSITE" id="PS50199">
    <property type="entry name" value="ZF_RANBP2_2"/>
    <property type="match status" value="1"/>
</dbReference>
<dbReference type="PROSITE" id="PS51873">
    <property type="entry name" value="TRIAD"/>
    <property type="match status" value="1"/>
</dbReference>
<evidence type="ECO:0000259" key="14">
    <source>
        <dbReference type="PROSITE" id="PS50199"/>
    </source>
</evidence>
<dbReference type="Gene3D" id="1.20.120.1750">
    <property type="match status" value="1"/>
</dbReference>
<gene>
    <name evidence="16" type="ORF">RchiOBHm_Chr3g0460891</name>
</gene>
<dbReference type="Gene3D" id="2.30.30.380">
    <property type="entry name" value="Zn-finger domain of Sec23/24"/>
    <property type="match status" value="1"/>
</dbReference>